<dbReference type="Proteomes" id="UP000031866">
    <property type="component" value="Chromosome"/>
</dbReference>
<dbReference type="GO" id="GO:0007165">
    <property type="term" value="P:signal transduction"/>
    <property type="evidence" value="ECO:0007669"/>
    <property type="project" value="InterPro"/>
</dbReference>
<organism evidence="2 4">
    <name type="scientific">Clostridium beijerinckii</name>
    <name type="common">Clostridium MP</name>
    <dbReference type="NCBI Taxonomy" id="1520"/>
    <lineage>
        <taxon>Bacteria</taxon>
        <taxon>Bacillati</taxon>
        <taxon>Bacillota</taxon>
        <taxon>Clostridia</taxon>
        <taxon>Eubacteriales</taxon>
        <taxon>Clostridiaceae</taxon>
        <taxon>Clostridium</taxon>
    </lineage>
</organism>
<evidence type="ECO:0000313" key="4">
    <source>
        <dbReference type="Proteomes" id="UP000031866"/>
    </source>
</evidence>
<dbReference type="KEGG" id="cbei:LF65_04450"/>
<proteinExistence type="predicted"/>
<reference evidence="3" key="3">
    <citation type="submission" date="2020-05" db="EMBL/GenBank/DDBJ databases">
        <title>Genomic insights into acetone-butanol-ethanol (ABE) fermentation by sequencing solventogenic clostridia strains.</title>
        <authorList>
            <person name="Brown S."/>
        </authorList>
    </citation>
    <scope>NUCLEOTIDE SEQUENCE</scope>
    <source>
        <strain evidence="3">DJ126</strain>
    </source>
</reference>
<protein>
    <submittedName>
        <fullName evidence="2 3">Chemotaxis protein CheW</fullName>
    </submittedName>
</protein>
<gene>
    <name evidence="3" type="ORF">DFH45_003175</name>
    <name evidence="2" type="ORF">LF65_04450</name>
</gene>
<dbReference type="PANTHER" id="PTHR22617:SF23">
    <property type="entry name" value="CHEMOTAXIS PROTEIN CHEW"/>
    <property type="match status" value="1"/>
</dbReference>
<dbReference type="SMART" id="SM00260">
    <property type="entry name" value="CheW"/>
    <property type="match status" value="1"/>
</dbReference>
<accession>A0A0B5QF97</accession>
<dbReference type="InterPro" id="IPR039315">
    <property type="entry name" value="CheW"/>
</dbReference>
<dbReference type="Gene3D" id="2.30.30.40">
    <property type="entry name" value="SH3 Domains"/>
    <property type="match status" value="1"/>
</dbReference>
<dbReference type="PANTHER" id="PTHR22617">
    <property type="entry name" value="CHEMOTAXIS SENSOR HISTIDINE KINASE-RELATED"/>
    <property type="match status" value="1"/>
</dbReference>
<dbReference type="EMBL" id="JABSXK010000001">
    <property type="protein sequence ID" value="NRV10212.1"/>
    <property type="molecule type" value="Genomic_DNA"/>
</dbReference>
<dbReference type="Pfam" id="PF01584">
    <property type="entry name" value="CheW"/>
    <property type="match status" value="1"/>
</dbReference>
<dbReference type="EMBL" id="CP010086">
    <property type="protein sequence ID" value="AJH00990.1"/>
    <property type="molecule type" value="Genomic_DNA"/>
</dbReference>
<dbReference type="RefSeq" id="WP_041899032.1">
    <property type="nucleotide sequence ID" value="NZ_CP010086.2"/>
</dbReference>
<evidence type="ECO:0000313" key="2">
    <source>
        <dbReference type="EMBL" id="AJH00990.1"/>
    </source>
</evidence>
<dbReference type="AlphaFoldDB" id="A0A0B5QF97"/>
<dbReference type="GO" id="GO:0006935">
    <property type="term" value="P:chemotaxis"/>
    <property type="evidence" value="ECO:0007669"/>
    <property type="project" value="InterPro"/>
</dbReference>
<dbReference type="InterPro" id="IPR036061">
    <property type="entry name" value="CheW-like_dom_sf"/>
</dbReference>
<dbReference type="STRING" id="1520.LF65_04450"/>
<name>A0A0B5QF97_CLOBE</name>
<dbReference type="SUPFAM" id="SSF50341">
    <property type="entry name" value="CheW-like"/>
    <property type="match status" value="1"/>
</dbReference>
<dbReference type="InterPro" id="IPR002545">
    <property type="entry name" value="CheW-lke_dom"/>
</dbReference>
<reference evidence="4" key="1">
    <citation type="submission" date="2014-12" db="EMBL/GenBank/DDBJ databases">
        <title>Genome sequence of Clostridium beijerinckii strain 59B.</title>
        <authorList>
            <person name="Little G.T."/>
            <person name="Minton N.P."/>
        </authorList>
    </citation>
    <scope>NUCLEOTIDE SEQUENCE [LARGE SCALE GENOMIC DNA]</scope>
    <source>
        <strain evidence="4">59B</strain>
    </source>
</reference>
<reference evidence="2" key="2">
    <citation type="submission" date="2016-02" db="EMBL/GenBank/DDBJ databases">
        <title>Genome sequence of Clostridium beijerinckii strain 59B.</title>
        <authorList>
            <person name="Little G.T."/>
            <person name="Minton N.P."/>
        </authorList>
    </citation>
    <scope>NUCLEOTIDE SEQUENCE</scope>
    <source>
        <strain evidence="2">NCIMB 14988</strain>
    </source>
</reference>
<dbReference type="PROSITE" id="PS50851">
    <property type="entry name" value="CHEW"/>
    <property type="match status" value="1"/>
</dbReference>
<dbReference type="GO" id="GO:0005829">
    <property type="term" value="C:cytosol"/>
    <property type="evidence" value="ECO:0007669"/>
    <property type="project" value="TreeGrafter"/>
</dbReference>
<feature type="domain" description="CheW-like" evidence="1">
    <location>
        <begin position="3"/>
        <end position="142"/>
    </location>
</feature>
<sequence>MTEEQFVVFHIGKERYAVPIEQVNEIIGYVAPTKIPLSREYILGVINLRGRIIPIINLGEKICIKNEKRYDEQKIIIIEDSEGVFGAMVDEVDDVKRIQKDSIKKINYDVCNGNEYIIGIAKQDNYLIVILDLNLFWRKCSNEIYNQK</sequence>
<dbReference type="Proteomes" id="UP000821656">
    <property type="component" value="Unassembled WGS sequence"/>
</dbReference>
<evidence type="ECO:0000259" key="1">
    <source>
        <dbReference type="PROSITE" id="PS50851"/>
    </source>
</evidence>
<dbReference type="Gene3D" id="2.40.50.180">
    <property type="entry name" value="CheA-289, Domain 4"/>
    <property type="match status" value="1"/>
</dbReference>
<dbReference type="OrthoDB" id="9794382at2"/>
<evidence type="ECO:0000313" key="3">
    <source>
        <dbReference type="EMBL" id="NRV10212.1"/>
    </source>
</evidence>